<evidence type="ECO:0000256" key="2">
    <source>
        <dbReference type="ARBA" id="ARBA00022692"/>
    </source>
</evidence>
<dbReference type="PANTHER" id="PTHR36974:SF1">
    <property type="entry name" value="DOXX FAMILY MEMBRANE PROTEIN"/>
    <property type="match status" value="1"/>
</dbReference>
<dbReference type="PANTHER" id="PTHR36974">
    <property type="entry name" value="MEMBRANE PROTEIN-RELATED"/>
    <property type="match status" value="1"/>
</dbReference>
<evidence type="ECO:0000313" key="7">
    <source>
        <dbReference type="EMBL" id="ORB54609.1"/>
    </source>
</evidence>
<dbReference type="Proteomes" id="UP000192434">
    <property type="component" value="Unassembled WGS sequence"/>
</dbReference>
<comment type="subcellular location">
    <subcellularLocation>
        <location evidence="1">Membrane</location>
        <topology evidence="1">Multi-pass membrane protein</topology>
    </subcellularLocation>
</comment>
<reference evidence="7 8" key="1">
    <citation type="submission" date="2016-12" db="EMBL/GenBank/DDBJ databases">
        <title>The new phylogeny of genus Mycobacterium.</title>
        <authorList>
            <person name="Tortoli E."/>
            <person name="Trovato A."/>
            <person name="Cirillo D.M."/>
        </authorList>
    </citation>
    <scope>NUCLEOTIDE SEQUENCE [LARGE SCALE GENOMIC DNA]</scope>
    <source>
        <strain evidence="7 8">CCUG 66554</strain>
    </source>
</reference>
<proteinExistence type="predicted"/>
<evidence type="ECO:0000256" key="5">
    <source>
        <dbReference type="SAM" id="Phobius"/>
    </source>
</evidence>
<keyword evidence="4 5" id="KW-0472">Membrane</keyword>
<dbReference type="RefSeq" id="WP_083017474.1">
    <property type="nucleotide sequence ID" value="NZ_CP010271.1"/>
</dbReference>
<dbReference type="OrthoDB" id="129693at2"/>
<dbReference type="GO" id="GO:0030416">
    <property type="term" value="P:methylamine metabolic process"/>
    <property type="evidence" value="ECO:0007669"/>
    <property type="project" value="InterPro"/>
</dbReference>
<gene>
    <name evidence="7" type="ORF">BST43_16040</name>
</gene>
<dbReference type="Pfam" id="PF07291">
    <property type="entry name" value="MauE"/>
    <property type="match status" value="1"/>
</dbReference>
<comment type="caution">
    <text evidence="7">The sequence shown here is derived from an EMBL/GenBank/DDBJ whole genome shotgun (WGS) entry which is preliminary data.</text>
</comment>
<name>A0A1S4VLZ1_9MYCO</name>
<dbReference type="KEGG" id="msao:MYCSP_02080"/>
<feature type="transmembrane region" description="Helical" evidence="5">
    <location>
        <begin position="93"/>
        <end position="112"/>
    </location>
</feature>
<evidence type="ECO:0000256" key="4">
    <source>
        <dbReference type="ARBA" id="ARBA00023136"/>
    </source>
</evidence>
<dbReference type="EMBL" id="MVII01000020">
    <property type="protein sequence ID" value="ORB54609.1"/>
    <property type="molecule type" value="Genomic_DNA"/>
</dbReference>
<dbReference type="AlphaFoldDB" id="A0A1S4VLZ1"/>
<accession>A0A1S4VLZ1</accession>
<keyword evidence="3 5" id="KW-1133">Transmembrane helix</keyword>
<keyword evidence="2 5" id="KW-0812">Transmembrane</keyword>
<dbReference type="STRING" id="1578165.BKG68_18180"/>
<evidence type="ECO:0000313" key="8">
    <source>
        <dbReference type="Proteomes" id="UP000192434"/>
    </source>
</evidence>
<dbReference type="GO" id="GO:0016020">
    <property type="term" value="C:membrane"/>
    <property type="evidence" value="ECO:0007669"/>
    <property type="project" value="UniProtKB-SubCell"/>
</dbReference>
<feature type="transmembrane region" description="Helical" evidence="5">
    <location>
        <begin position="29"/>
        <end position="49"/>
    </location>
</feature>
<dbReference type="InterPro" id="IPR009908">
    <property type="entry name" value="Methylamine_util_MauE"/>
</dbReference>
<sequence>MAPLIALAVGTLLARLTGALGFAPVDSWPAAAAVGLAAMFTLTGVAHFVPKMRDAMIAIVPPQIPAPGFLVALTGVLELLGAVGVLVPATRVPAAACLGVLLVAMFPANVYAASQRSNPLCTPLGWRTAEQLLFLAATGVVVWG</sequence>
<feature type="transmembrane region" description="Helical" evidence="5">
    <location>
        <begin position="69"/>
        <end position="87"/>
    </location>
</feature>
<evidence type="ECO:0000259" key="6">
    <source>
        <dbReference type="Pfam" id="PF07291"/>
    </source>
</evidence>
<evidence type="ECO:0000256" key="1">
    <source>
        <dbReference type="ARBA" id="ARBA00004141"/>
    </source>
</evidence>
<protein>
    <recommendedName>
        <fullName evidence="6">Methylamine utilisation protein MauE domain-containing protein</fullName>
    </recommendedName>
</protein>
<feature type="domain" description="Methylamine utilisation protein MauE" evidence="6">
    <location>
        <begin position="30"/>
        <end position="143"/>
    </location>
</feature>
<evidence type="ECO:0000256" key="3">
    <source>
        <dbReference type="ARBA" id="ARBA00022989"/>
    </source>
</evidence>
<organism evidence="7 8">
    <name type="scientific">Mycobacteroides saopaulense</name>
    <dbReference type="NCBI Taxonomy" id="1578165"/>
    <lineage>
        <taxon>Bacteria</taxon>
        <taxon>Bacillati</taxon>
        <taxon>Actinomycetota</taxon>
        <taxon>Actinomycetes</taxon>
        <taxon>Mycobacteriales</taxon>
        <taxon>Mycobacteriaceae</taxon>
        <taxon>Mycobacteroides</taxon>
    </lineage>
</organism>